<keyword evidence="4" id="KW-0597">Phosphoprotein</keyword>
<evidence type="ECO:0000313" key="13">
    <source>
        <dbReference type="EMBL" id="GIH40517.1"/>
    </source>
</evidence>
<reference evidence="13 14" key="1">
    <citation type="submission" date="2021-01" db="EMBL/GenBank/DDBJ databases">
        <title>Whole genome shotgun sequence of Microbispora corallina NBRC 16416.</title>
        <authorList>
            <person name="Komaki H."/>
            <person name="Tamura T."/>
        </authorList>
    </citation>
    <scope>NUCLEOTIDE SEQUENCE [LARGE SCALE GENOMIC DNA]</scope>
    <source>
        <strain evidence="13 14">NBRC 16416</strain>
    </source>
</reference>
<comment type="caution">
    <text evidence="13">The sequence shown here is derived from an EMBL/GenBank/DDBJ whole genome shotgun (WGS) entry which is preliminary data.</text>
</comment>
<name>A0ABQ4G0C7_9ACTN</name>
<sequence>MNSIVKRMEHAERVAERALGHQRQFAADASHELLTPIAGIRAQLEVARLYPDDVSEAIEGALRATSRLEAIVADLLLLAGIGAATLAESEEIDLGQLVAAELGRRPGRRPTRLHLTSRVIVGGLRPLLSRMVTCLLDNAERHAATSVHVEVRREGERAVLAVTNDGEAIPEAERERVFDRFYRRDAARSRSNGGPGLGLAIAREVAEAHGGRIAVQDAEPGSRFVVSLPLAPSGEVVVSFARRAPVIRSRAASSGQGPTPPPGVAARGRFTERGEAAAGCRRDPACAPRRPSARSPMPRSACGS</sequence>
<dbReference type="InterPro" id="IPR003594">
    <property type="entry name" value="HATPase_dom"/>
</dbReference>
<dbReference type="PANTHER" id="PTHR45436">
    <property type="entry name" value="SENSOR HISTIDINE KINASE YKOH"/>
    <property type="match status" value="1"/>
</dbReference>
<dbReference type="PANTHER" id="PTHR45436:SF5">
    <property type="entry name" value="SENSOR HISTIDINE KINASE TRCS"/>
    <property type="match status" value="1"/>
</dbReference>
<evidence type="ECO:0000256" key="9">
    <source>
        <dbReference type="ARBA" id="ARBA00023012"/>
    </source>
</evidence>
<evidence type="ECO:0000256" key="10">
    <source>
        <dbReference type="ARBA" id="ARBA00023136"/>
    </source>
</evidence>
<evidence type="ECO:0000256" key="7">
    <source>
        <dbReference type="ARBA" id="ARBA00022777"/>
    </source>
</evidence>
<feature type="domain" description="Histidine kinase" evidence="12">
    <location>
        <begin position="28"/>
        <end position="232"/>
    </location>
</feature>
<dbReference type="Proteomes" id="UP000603904">
    <property type="component" value="Unassembled WGS sequence"/>
</dbReference>
<organism evidence="13 14">
    <name type="scientific">Microbispora corallina</name>
    <dbReference type="NCBI Taxonomy" id="83302"/>
    <lineage>
        <taxon>Bacteria</taxon>
        <taxon>Bacillati</taxon>
        <taxon>Actinomycetota</taxon>
        <taxon>Actinomycetes</taxon>
        <taxon>Streptosporangiales</taxon>
        <taxon>Streptosporangiaceae</taxon>
        <taxon>Microbispora</taxon>
    </lineage>
</organism>
<evidence type="ECO:0000313" key="14">
    <source>
        <dbReference type="Proteomes" id="UP000603904"/>
    </source>
</evidence>
<keyword evidence="6" id="KW-0812">Transmembrane</keyword>
<dbReference type="SMART" id="SM00387">
    <property type="entry name" value="HATPase_c"/>
    <property type="match status" value="1"/>
</dbReference>
<dbReference type="SUPFAM" id="SSF47384">
    <property type="entry name" value="Homodimeric domain of signal transducing histidine kinase"/>
    <property type="match status" value="1"/>
</dbReference>
<evidence type="ECO:0000256" key="2">
    <source>
        <dbReference type="ARBA" id="ARBA00004236"/>
    </source>
</evidence>
<dbReference type="PROSITE" id="PS50109">
    <property type="entry name" value="HIS_KIN"/>
    <property type="match status" value="1"/>
</dbReference>
<dbReference type="InterPro" id="IPR003661">
    <property type="entry name" value="HisK_dim/P_dom"/>
</dbReference>
<evidence type="ECO:0000256" key="8">
    <source>
        <dbReference type="ARBA" id="ARBA00022989"/>
    </source>
</evidence>
<dbReference type="Gene3D" id="1.10.287.130">
    <property type="match status" value="1"/>
</dbReference>
<dbReference type="Pfam" id="PF00512">
    <property type="entry name" value="HisKA"/>
    <property type="match status" value="1"/>
</dbReference>
<comment type="catalytic activity">
    <reaction evidence="1">
        <text>ATP + protein L-histidine = ADP + protein N-phospho-L-histidine.</text>
        <dbReference type="EC" id="2.7.13.3"/>
    </reaction>
</comment>
<dbReference type="EC" id="2.7.13.3" evidence="3"/>
<keyword evidence="10" id="KW-0472">Membrane</keyword>
<dbReference type="CDD" id="cd00082">
    <property type="entry name" value="HisKA"/>
    <property type="match status" value="1"/>
</dbReference>
<dbReference type="SMART" id="SM00388">
    <property type="entry name" value="HisKA"/>
    <property type="match status" value="1"/>
</dbReference>
<dbReference type="EMBL" id="BOOC01000014">
    <property type="protein sequence ID" value="GIH40517.1"/>
    <property type="molecule type" value="Genomic_DNA"/>
</dbReference>
<dbReference type="InterPro" id="IPR036890">
    <property type="entry name" value="HATPase_C_sf"/>
</dbReference>
<keyword evidence="7" id="KW-0418">Kinase</keyword>
<dbReference type="Gene3D" id="3.30.565.10">
    <property type="entry name" value="Histidine kinase-like ATPase, C-terminal domain"/>
    <property type="match status" value="1"/>
</dbReference>
<protein>
    <recommendedName>
        <fullName evidence="3">histidine kinase</fullName>
        <ecNumber evidence="3">2.7.13.3</ecNumber>
    </recommendedName>
</protein>
<evidence type="ECO:0000256" key="1">
    <source>
        <dbReference type="ARBA" id="ARBA00000085"/>
    </source>
</evidence>
<evidence type="ECO:0000256" key="4">
    <source>
        <dbReference type="ARBA" id="ARBA00022553"/>
    </source>
</evidence>
<dbReference type="SUPFAM" id="SSF55874">
    <property type="entry name" value="ATPase domain of HSP90 chaperone/DNA topoisomerase II/histidine kinase"/>
    <property type="match status" value="1"/>
</dbReference>
<keyword evidence="8" id="KW-1133">Transmembrane helix</keyword>
<dbReference type="Pfam" id="PF02518">
    <property type="entry name" value="HATPase_c"/>
    <property type="match status" value="1"/>
</dbReference>
<keyword evidence="9" id="KW-0902">Two-component regulatory system</keyword>
<dbReference type="InterPro" id="IPR036097">
    <property type="entry name" value="HisK_dim/P_sf"/>
</dbReference>
<accession>A0ABQ4G0C7</accession>
<comment type="subcellular location">
    <subcellularLocation>
        <location evidence="2">Cell membrane</location>
    </subcellularLocation>
</comment>
<evidence type="ECO:0000256" key="6">
    <source>
        <dbReference type="ARBA" id="ARBA00022692"/>
    </source>
</evidence>
<dbReference type="InterPro" id="IPR004358">
    <property type="entry name" value="Sig_transdc_His_kin-like_C"/>
</dbReference>
<proteinExistence type="predicted"/>
<gene>
    <name evidence="13" type="ORF">Mco01_35170</name>
</gene>
<feature type="region of interest" description="Disordered" evidence="11">
    <location>
        <begin position="249"/>
        <end position="304"/>
    </location>
</feature>
<dbReference type="InterPro" id="IPR005467">
    <property type="entry name" value="His_kinase_dom"/>
</dbReference>
<dbReference type="InterPro" id="IPR050428">
    <property type="entry name" value="TCS_sensor_his_kinase"/>
</dbReference>
<keyword evidence="14" id="KW-1185">Reference proteome</keyword>
<feature type="compositionally biased region" description="Basic and acidic residues" evidence="11">
    <location>
        <begin position="269"/>
        <end position="284"/>
    </location>
</feature>
<dbReference type="PRINTS" id="PR00344">
    <property type="entry name" value="BCTRLSENSOR"/>
</dbReference>
<dbReference type="CDD" id="cd00075">
    <property type="entry name" value="HATPase"/>
    <property type="match status" value="1"/>
</dbReference>
<feature type="compositionally biased region" description="Low complexity" evidence="11">
    <location>
        <begin position="285"/>
        <end position="304"/>
    </location>
</feature>
<evidence type="ECO:0000256" key="3">
    <source>
        <dbReference type="ARBA" id="ARBA00012438"/>
    </source>
</evidence>
<evidence type="ECO:0000259" key="12">
    <source>
        <dbReference type="PROSITE" id="PS50109"/>
    </source>
</evidence>
<keyword evidence="5" id="KW-0808">Transferase</keyword>
<evidence type="ECO:0000256" key="5">
    <source>
        <dbReference type="ARBA" id="ARBA00022679"/>
    </source>
</evidence>
<evidence type="ECO:0000256" key="11">
    <source>
        <dbReference type="SAM" id="MobiDB-lite"/>
    </source>
</evidence>